<feature type="non-terminal residue" evidence="1">
    <location>
        <position position="1"/>
    </location>
</feature>
<name>A0ACC0L0B8_CHOFU</name>
<dbReference type="EMBL" id="CM046109">
    <property type="protein sequence ID" value="KAI8442207.1"/>
    <property type="molecule type" value="Genomic_DNA"/>
</dbReference>
<accession>A0ACC0L0B8</accession>
<comment type="caution">
    <text evidence="1">The sequence shown here is derived from an EMBL/GenBank/DDBJ whole genome shotgun (WGS) entry which is preliminary data.</text>
</comment>
<organism evidence="1 2">
    <name type="scientific">Choristoneura fumiferana</name>
    <name type="common">Spruce budworm moth</name>
    <name type="synonym">Archips fumiferana</name>
    <dbReference type="NCBI Taxonomy" id="7141"/>
    <lineage>
        <taxon>Eukaryota</taxon>
        <taxon>Metazoa</taxon>
        <taxon>Ecdysozoa</taxon>
        <taxon>Arthropoda</taxon>
        <taxon>Hexapoda</taxon>
        <taxon>Insecta</taxon>
        <taxon>Pterygota</taxon>
        <taxon>Neoptera</taxon>
        <taxon>Endopterygota</taxon>
        <taxon>Lepidoptera</taxon>
        <taxon>Glossata</taxon>
        <taxon>Ditrysia</taxon>
        <taxon>Tortricoidea</taxon>
        <taxon>Tortricidae</taxon>
        <taxon>Tortricinae</taxon>
        <taxon>Choristoneura</taxon>
    </lineage>
</organism>
<evidence type="ECO:0000313" key="1">
    <source>
        <dbReference type="EMBL" id="KAI8442207.1"/>
    </source>
</evidence>
<protein>
    <submittedName>
        <fullName evidence="1">Uncharacterized protein</fullName>
    </submittedName>
</protein>
<proteinExistence type="predicted"/>
<reference evidence="1 2" key="1">
    <citation type="journal article" date="2022" name="Genome Biol. Evol.">
        <title>The Spruce Budworm Genome: Reconstructing the Evolutionary History of Antifreeze Proteins.</title>
        <authorList>
            <person name="Beliveau C."/>
            <person name="Gagne P."/>
            <person name="Picq S."/>
            <person name="Vernygora O."/>
            <person name="Keeling C.I."/>
            <person name="Pinkney K."/>
            <person name="Doucet D."/>
            <person name="Wen F."/>
            <person name="Johnston J.S."/>
            <person name="Maaroufi H."/>
            <person name="Boyle B."/>
            <person name="Laroche J."/>
            <person name="Dewar K."/>
            <person name="Juretic N."/>
            <person name="Blackburn G."/>
            <person name="Nisole A."/>
            <person name="Brunet B."/>
            <person name="Brandao M."/>
            <person name="Lumley L."/>
            <person name="Duan J."/>
            <person name="Quan G."/>
            <person name="Lucarotti C.J."/>
            <person name="Roe A.D."/>
            <person name="Sperling F.A.H."/>
            <person name="Levesque R.C."/>
            <person name="Cusson M."/>
        </authorList>
    </citation>
    <scope>NUCLEOTIDE SEQUENCE [LARGE SCALE GENOMIC DNA]</scope>
    <source>
        <strain evidence="1">Glfc:IPQL:Cfum</strain>
    </source>
</reference>
<dbReference type="Proteomes" id="UP001064048">
    <property type="component" value="Chromosome 9"/>
</dbReference>
<sequence>NPIRPFPFPRTRYTIVLVEVTESCVLTPSLRSEAHWKQYLGDVGGADGLSYIRALDTPEVAHAKAAHLAAHAQASTGHAAWAPLGHAGYGGAHYGAPGAGLLKYGPAPLAHDGRVVDTPEVAHLKAAHAAAYANAAHGAYAHGPIAPLAYHGAALAPIAQHGGYAAGYGKWTGPPAHIQLTHDGQYVVDTPEVQHARAAHLAQYAHAAHAAASAPEEPWGHGAHGWH</sequence>
<keyword evidence="2" id="KW-1185">Reference proteome</keyword>
<gene>
    <name evidence="1" type="ORF">MSG28_005791</name>
</gene>
<evidence type="ECO:0000313" key="2">
    <source>
        <dbReference type="Proteomes" id="UP001064048"/>
    </source>
</evidence>